<evidence type="ECO:0000313" key="1">
    <source>
        <dbReference type="EMBL" id="SUZ71208.1"/>
    </source>
</evidence>
<dbReference type="EMBL" id="UINC01001115">
    <property type="protein sequence ID" value="SUZ71208.1"/>
    <property type="molecule type" value="Genomic_DNA"/>
</dbReference>
<feature type="non-terminal residue" evidence="1">
    <location>
        <position position="1"/>
    </location>
</feature>
<name>A0A381PX90_9ZZZZ</name>
<sequence>VEQDQSSAEPQIIVAKAIEIPKRGGVRSVNNAISSSMFGLLEEITI</sequence>
<dbReference type="AlphaFoldDB" id="A0A381PX90"/>
<gene>
    <name evidence="1" type="ORF">METZ01_LOCUS24062</name>
</gene>
<accession>A0A381PX90</accession>
<protein>
    <submittedName>
        <fullName evidence="1">Uncharacterized protein</fullName>
    </submittedName>
</protein>
<proteinExistence type="predicted"/>
<organism evidence="1">
    <name type="scientific">marine metagenome</name>
    <dbReference type="NCBI Taxonomy" id="408172"/>
    <lineage>
        <taxon>unclassified sequences</taxon>
        <taxon>metagenomes</taxon>
        <taxon>ecological metagenomes</taxon>
    </lineage>
</organism>
<reference evidence="1" key="1">
    <citation type="submission" date="2018-05" db="EMBL/GenBank/DDBJ databases">
        <authorList>
            <person name="Lanie J.A."/>
            <person name="Ng W.-L."/>
            <person name="Kazmierczak K.M."/>
            <person name="Andrzejewski T.M."/>
            <person name="Davidsen T.M."/>
            <person name="Wayne K.J."/>
            <person name="Tettelin H."/>
            <person name="Glass J.I."/>
            <person name="Rusch D."/>
            <person name="Podicherti R."/>
            <person name="Tsui H.-C.T."/>
            <person name="Winkler M.E."/>
        </authorList>
    </citation>
    <scope>NUCLEOTIDE SEQUENCE</scope>
</reference>